<dbReference type="RefSeq" id="WP_152716659.1">
    <property type="nucleotide sequence ID" value="NZ_VOSJ01000286.1"/>
</dbReference>
<keyword evidence="1" id="KW-0472">Membrane</keyword>
<dbReference type="OrthoDB" id="7974613at2"/>
<feature type="transmembrane region" description="Helical" evidence="1">
    <location>
        <begin position="68"/>
        <end position="91"/>
    </location>
</feature>
<evidence type="ECO:0000256" key="1">
    <source>
        <dbReference type="SAM" id="Phobius"/>
    </source>
</evidence>
<evidence type="ECO:0000313" key="2">
    <source>
        <dbReference type="EMBL" id="MPR29779.1"/>
    </source>
</evidence>
<reference evidence="2 3" key="1">
    <citation type="journal article" date="2019" name="Syst. Appl. Microbiol.">
        <title>Microvirga tunisiensis sp. nov., a root nodule symbiotic bacterium isolated from Lupinus micranthus and L. luteus grown in Northern Tunisia.</title>
        <authorList>
            <person name="Msaddak A."/>
            <person name="Rejili M."/>
            <person name="Duran D."/>
            <person name="Mars M."/>
            <person name="Palacios J.M."/>
            <person name="Ruiz-Argueso T."/>
            <person name="Rey L."/>
            <person name="Imperial J."/>
        </authorList>
    </citation>
    <scope>NUCLEOTIDE SEQUENCE [LARGE SCALE GENOMIC DNA]</scope>
    <source>
        <strain evidence="2 3">Lmie10</strain>
    </source>
</reference>
<feature type="transmembrane region" description="Helical" evidence="1">
    <location>
        <begin position="97"/>
        <end position="115"/>
    </location>
</feature>
<feature type="transmembrane region" description="Helical" evidence="1">
    <location>
        <begin position="298"/>
        <end position="319"/>
    </location>
</feature>
<feature type="transmembrane region" description="Helical" evidence="1">
    <location>
        <begin position="33"/>
        <end position="56"/>
    </location>
</feature>
<dbReference type="EMBL" id="VOSK01000268">
    <property type="protein sequence ID" value="MPR29779.1"/>
    <property type="molecule type" value="Genomic_DNA"/>
</dbReference>
<evidence type="ECO:0008006" key="4">
    <source>
        <dbReference type="Google" id="ProtNLM"/>
    </source>
</evidence>
<sequence length="385" mass="41741">MSKTTGDLLPHDEVAAVRHIVDEARGYTINLKYLGIAFAGESIVILTSLYGAWLFAKMYGSGNDMAMHMMMLAPISYAVIEMSRVPLAVAFRTQPSVFIKVLAFIGVIAAAGVTIKSMSQLGEIMFRPRLIQVTETHHALKEATARRNAFQAEYATRKEQLDQATAALKTASETSVKQVEALREAAKPTMCSYTYRDRNGRQQRGTRPCPESAASKTIRNTMADQEGNVTAARERVDDANKSLQTLGTAEEVEANVVSAKKAYDNAVLHSQLHAFTGMFFGKDPAQVSEGELSGFLRIFVFVPAICVSLASTFLAMASVTKIKPKKNKTTTAAGATQTVIPVEGGRYVLDTFHNAVVDKTIDTVVDGVKKTPEATQPTAPNLKVA</sequence>
<accession>A0A5N7MTH9</accession>
<proteinExistence type="predicted"/>
<name>A0A5N7MTH9_9HYPH</name>
<comment type="caution">
    <text evidence="2">The sequence shown here is derived from an EMBL/GenBank/DDBJ whole genome shotgun (WGS) entry which is preliminary data.</text>
</comment>
<keyword evidence="1" id="KW-0812">Transmembrane</keyword>
<dbReference type="AlphaFoldDB" id="A0A5N7MTH9"/>
<gene>
    <name evidence="2" type="ORF">FS320_33075</name>
</gene>
<keyword evidence="1" id="KW-1133">Transmembrane helix</keyword>
<protein>
    <recommendedName>
        <fullName evidence="4">DUF4407 domain-containing protein</fullName>
    </recommendedName>
</protein>
<organism evidence="2 3">
    <name type="scientific">Microvirga tunisiensis</name>
    <dbReference type="NCBI Taxonomy" id="2108360"/>
    <lineage>
        <taxon>Bacteria</taxon>
        <taxon>Pseudomonadati</taxon>
        <taxon>Pseudomonadota</taxon>
        <taxon>Alphaproteobacteria</taxon>
        <taxon>Hyphomicrobiales</taxon>
        <taxon>Methylobacteriaceae</taxon>
        <taxon>Microvirga</taxon>
    </lineage>
</organism>
<keyword evidence="3" id="KW-1185">Reference proteome</keyword>
<dbReference type="Proteomes" id="UP000403266">
    <property type="component" value="Unassembled WGS sequence"/>
</dbReference>
<evidence type="ECO:0000313" key="3">
    <source>
        <dbReference type="Proteomes" id="UP000403266"/>
    </source>
</evidence>